<comment type="caution">
    <text evidence="3">The sequence shown here is derived from an EMBL/GenBank/DDBJ whole genome shotgun (WGS) entry which is preliminary data.</text>
</comment>
<feature type="transmembrane region" description="Helical" evidence="1">
    <location>
        <begin position="173"/>
        <end position="192"/>
    </location>
</feature>
<feature type="transmembrane region" description="Helical" evidence="1">
    <location>
        <begin position="28"/>
        <end position="52"/>
    </location>
</feature>
<gene>
    <name evidence="3" type="ORF">FC32_GL000798</name>
</gene>
<evidence type="ECO:0000259" key="2">
    <source>
        <dbReference type="Pfam" id="PF02698"/>
    </source>
</evidence>
<name>A0A0R1TXM8_9LACO</name>
<reference evidence="3 4" key="1">
    <citation type="journal article" date="2015" name="Genome Announc.">
        <title>Expanding the biotechnology potential of lactobacilli through comparative genomics of 213 strains and associated genera.</title>
        <authorList>
            <person name="Sun Z."/>
            <person name="Harris H.M."/>
            <person name="McCann A."/>
            <person name="Guo C."/>
            <person name="Argimon S."/>
            <person name="Zhang W."/>
            <person name="Yang X."/>
            <person name="Jeffery I.B."/>
            <person name="Cooney J.C."/>
            <person name="Kagawa T.F."/>
            <person name="Liu W."/>
            <person name="Song Y."/>
            <person name="Salvetti E."/>
            <person name="Wrobel A."/>
            <person name="Rasinkangas P."/>
            <person name="Parkhill J."/>
            <person name="Rea M.C."/>
            <person name="O'Sullivan O."/>
            <person name="Ritari J."/>
            <person name="Douillard F.P."/>
            <person name="Paul Ross R."/>
            <person name="Yang R."/>
            <person name="Briner A.E."/>
            <person name="Felis G.E."/>
            <person name="de Vos W.M."/>
            <person name="Barrangou R."/>
            <person name="Klaenhammer T.R."/>
            <person name="Caufield P.W."/>
            <person name="Cui Y."/>
            <person name="Zhang H."/>
            <person name="O'Toole P.W."/>
        </authorList>
    </citation>
    <scope>NUCLEOTIDE SEQUENCE [LARGE SCALE GENOMIC DNA]</scope>
    <source>
        <strain evidence="3 4">DSM 16634</strain>
    </source>
</reference>
<feature type="transmembrane region" description="Helical" evidence="1">
    <location>
        <begin position="64"/>
        <end position="89"/>
    </location>
</feature>
<sequence length="340" mass="38725">MLMLIIFLAFLVTAGAFGYTMYHEPRSLWAGATCTAFLAMSVAFILSILFHYSEVIMAHQPVHILLSLLAMVVVLVGLMLPFILILAFLYNGIKILFKEGFKPHNLLSLFFAFLCIGYLFVWPLVGDLSNRNIWRYTYEYLGTLALYFIGVMMMYTLTLWLNLLHFKRNKLDYIVVLGAGLNGTEVTLLLAARIDRAIKVYQKNPHMKLIMSGGKGPDEVIAEAEAMKNYAVKQGVPAEDILVENKSTTTYENILFSHKLMKPDAKFGIATNSYHVYRALVIAKRQGLKCVGFGAKTRWYFTLNAFMREYIAYLRITYKLQLSVVTLIGLMYMVFALIKF</sequence>
<dbReference type="eggNOG" id="COG1434">
    <property type="taxonomic scope" value="Bacteria"/>
</dbReference>
<dbReference type="Proteomes" id="UP000051324">
    <property type="component" value="Unassembled WGS sequence"/>
</dbReference>
<dbReference type="PATRIC" id="fig|1423724.4.peg.837"/>
<dbReference type="InterPro" id="IPR051599">
    <property type="entry name" value="Cell_Envelope_Assoc"/>
</dbReference>
<protein>
    <recommendedName>
        <fullName evidence="2">DUF218 domain-containing protein</fullName>
    </recommendedName>
</protein>
<organism evidence="3 4">
    <name type="scientific">Ligilactobacillus apodemi DSM 16634 = JCM 16172</name>
    <dbReference type="NCBI Taxonomy" id="1423724"/>
    <lineage>
        <taxon>Bacteria</taxon>
        <taxon>Bacillati</taxon>
        <taxon>Bacillota</taxon>
        <taxon>Bacilli</taxon>
        <taxon>Lactobacillales</taxon>
        <taxon>Lactobacillaceae</taxon>
        <taxon>Ligilactobacillus</taxon>
    </lineage>
</organism>
<dbReference type="PANTHER" id="PTHR30336">
    <property type="entry name" value="INNER MEMBRANE PROTEIN, PROBABLE PERMEASE"/>
    <property type="match status" value="1"/>
</dbReference>
<keyword evidence="1" id="KW-1133">Transmembrane helix</keyword>
<dbReference type="STRING" id="1423724.FC32_GL000798"/>
<dbReference type="InterPro" id="IPR003848">
    <property type="entry name" value="DUF218"/>
</dbReference>
<evidence type="ECO:0000313" key="4">
    <source>
        <dbReference type="Proteomes" id="UP000051324"/>
    </source>
</evidence>
<evidence type="ECO:0000313" key="3">
    <source>
        <dbReference type="EMBL" id="KRL83544.1"/>
    </source>
</evidence>
<dbReference type="InterPro" id="IPR014729">
    <property type="entry name" value="Rossmann-like_a/b/a_fold"/>
</dbReference>
<proteinExistence type="predicted"/>
<accession>A0A0R1TXM8</accession>
<feature type="domain" description="DUF218" evidence="2">
    <location>
        <begin position="172"/>
        <end position="311"/>
    </location>
</feature>
<feature type="transmembrane region" description="Helical" evidence="1">
    <location>
        <begin position="140"/>
        <end position="161"/>
    </location>
</feature>
<keyword evidence="4" id="KW-1185">Reference proteome</keyword>
<keyword evidence="1" id="KW-0472">Membrane</keyword>
<keyword evidence="1" id="KW-0812">Transmembrane</keyword>
<dbReference type="CDD" id="cd06259">
    <property type="entry name" value="YdcF-like"/>
    <property type="match status" value="1"/>
</dbReference>
<dbReference type="GO" id="GO:0005886">
    <property type="term" value="C:plasma membrane"/>
    <property type="evidence" value="ECO:0007669"/>
    <property type="project" value="TreeGrafter"/>
</dbReference>
<dbReference type="AlphaFoldDB" id="A0A0R1TXM8"/>
<feature type="transmembrane region" description="Helical" evidence="1">
    <location>
        <begin position="109"/>
        <end position="128"/>
    </location>
</feature>
<dbReference type="GO" id="GO:0043164">
    <property type="term" value="P:Gram-negative-bacterium-type cell wall biogenesis"/>
    <property type="evidence" value="ECO:0007669"/>
    <property type="project" value="TreeGrafter"/>
</dbReference>
<dbReference type="Gene3D" id="3.40.50.620">
    <property type="entry name" value="HUPs"/>
    <property type="match status" value="1"/>
</dbReference>
<feature type="transmembrane region" description="Helical" evidence="1">
    <location>
        <begin position="316"/>
        <end position="338"/>
    </location>
</feature>
<dbReference type="Pfam" id="PF02698">
    <property type="entry name" value="DUF218"/>
    <property type="match status" value="1"/>
</dbReference>
<evidence type="ECO:0000256" key="1">
    <source>
        <dbReference type="SAM" id="Phobius"/>
    </source>
</evidence>
<dbReference type="PANTHER" id="PTHR30336:SF4">
    <property type="entry name" value="ENVELOPE BIOGENESIS FACTOR ELYC"/>
    <property type="match status" value="1"/>
</dbReference>
<dbReference type="GO" id="GO:0000270">
    <property type="term" value="P:peptidoglycan metabolic process"/>
    <property type="evidence" value="ECO:0007669"/>
    <property type="project" value="TreeGrafter"/>
</dbReference>
<dbReference type="EMBL" id="AZFT01000053">
    <property type="protein sequence ID" value="KRL83544.1"/>
    <property type="molecule type" value="Genomic_DNA"/>
</dbReference>